<organism evidence="2 3">
    <name type="scientific">Coprinopsis marcescibilis</name>
    <name type="common">Agaric fungus</name>
    <name type="synonym">Psathyrella marcescibilis</name>
    <dbReference type="NCBI Taxonomy" id="230819"/>
    <lineage>
        <taxon>Eukaryota</taxon>
        <taxon>Fungi</taxon>
        <taxon>Dikarya</taxon>
        <taxon>Basidiomycota</taxon>
        <taxon>Agaricomycotina</taxon>
        <taxon>Agaricomycetes</taxon>
        <taxon>Agaricomycetidae</taxon>
        <taxon>Agaricales</taxon>
        <taxon>Agaricineae</taxon>
        <taxon>Psathyrellaceae</taxon>
        <taxon>Coprinopsis</taxon>
    </lineage>
</organism>
<feature type="compositionally biased region" description="Basic and acidic residues" evidence="1">
    <location>
        <begin position="570"/>
        <end position="600"/>
    </location>
</feature>
<feature type="compositionally biased region" description="Polar residues" evidence="1">
    <location>
        <begin position="336"/>
        <end position="350"/>
    </location>
</feature>
<feature type="compositionally biased region" description="Low complexity" evidence="1">
    <location>
        <begin position="765"/>
        <end position="792"/>
    </location>
</feature>
<feature type="region of interest" description="Disordered" evidence="1">
    <location>
        <begin position="765"/>
        <end position="814"/>
    </location>
</feature>
<dbReference type="Proteomes" id="UP000307440">
    <property type="component" value="Unassembled WGS sequence"/>
</dbReference>
<reference evidence="2 3" key="1">
    <citation type="journal article" date="2019" name="Nat. Ecol. Evol.">
        <title>Megaphylogeny resolves global patterns of mushroom evolution.</title>
        <authorList>
            <person name="Varga T."/>
            <person name="Krizsan K."/>
            <person name="Foldi C."/>
            <person name="Dima B."/>
            <person name="Sanchez-Garcia M."/>
            <person name="Sanchez-Ramirez S."/>
            <person name="Szollosi G.J."/>
            <person name="Szarkandi J.G."/>
            <person name="Papp V."/>
            <person name="Albert L."/>
            <person name="Andreopoulos W."/>
            <person name="Angelini C."/>
            <person name="Antonin V."/>
            <person name="Barry K.W."/>
            <person name="Bougher N.L."/>
            <person name="Buchanan P."/>
            <person name="Buyck B."/>
            <person name="Bense V."/>
            <person name="Catcheside P."/>
            <person name="Chovatia M."/>
            <person name="Cooper J."/>
            <person name="Damon W."/>
            <person name="Desjardin D."/>
            <person name="Finy P."/>
            <person name="Geml J."/>
            <person name="Haridas S."/>
            <person name="Hughes K."/>
            <person name="Justo A."/>
            <person name="Karasinski D."/>
            <person name="Kautmanova I."/>
            <person name="Kiss B."/>
            <person name="Kocsube S."/>
            <person name="Kotiranta H."/>
            <person name="LaButti K.M."/>
            <person name="Lechner B.E."/>
            <person name="Liimatainen K."/>
            <person name="Lipzen A."/>
            <person name="Lukacs Z."/>
            <person name="Mihaltcheva S."/>
            <person name="Morgado L.N."/>
            <person name="Niskanen T."/>
            <person name="Noordeloos M.E."/>
            <person name="Ohm R.A."/>
            <person name="Ortiz-Santana B."/>
            <person name="Ovrebo C."/>
            <person name="Racz N."/>
            <person name="Riley R."/>
            <person name="Savchenko A."/>
            <person name="Shiryaev A."/>
            <person name="Soop K."/>
            <person name="Spirin V."/>
            <person name="Szebenyi C."/>
            <person name="Tomsovsky M."/>
            <person name="Tulloss R.E."/>
            <person name="Uehling J."/>
            <person name="Grigoriev I.V."/>
            <person name="Vagvolgyi C."/>
            <person name="Papp T."/>
            <person name="Martin F.M."/>
            <person name="Miettinen O."/>
            <person name="Hibbett D.S."/>
            <person name="Nagy L.G."/>
        </authorList>
    </citation>
    <scope>NUCLEOTIDE SEQUENCE [LARGE SCALE GENOMIC DNA]</scope>
    <source>
        <strain evidence="2 3">CBS 121175</strain>
    </source>
</reference>
<evidence type="ECO:0000256" key="1">
    <source>
        <dbReference type="SAM" id="MobiDB-lite"/>
    </source>
</evidence>
<feature type="compositionally biased region" description="Low complexity" evidence="1">
    <location>
        <begin position="616"/>
        <end position="631"/>
    </location>
</feature>
<feature type="region of interest" description="Disordered" evidence="1">
    <location>
        <begin position="18"/>
        <end position="38"/>
    </location>
</feature>
<proteinExistence type="predicted"/>
<name>A0A5C3L8Q4_COPMA</name>
<feature type="compositionally biased region" description="Low complexity" evidence="1">
    <location>
        <begin position="25"/>
        <end position="38"/>
    </location>
</feature>
<dbReference type="EMBL" id="ML210153">
    <property type="protein sequence ID" value="TFK28873.1"/>
    <property type="molecule type" value="Genomic_DNA"/>
</dbReference>
<feature type="compositionally biased region" description="Basic and acidic residues" evidence="1">
    <location>
        <begin position="694"/>
        <end position="720"/>
    </location>
</feature>
<feature type="compositionally biased region" description="Low complexity" evidence="1">
    <location>
        <begin position="309"/>
        <end position="321"/>
    </location>
</feature>
<sequence length="891" mass="96282">MAFTVGLEHRDSTFPSLRASKALHSRQASTTSTASSRRSRISLASVLERFPNDFRSLIRPMSISTTLYQEQDDPVTVASATADSPMSDLQRRGRASLDMKPSCPNSVDERPSRRSKFETRIYNFLTRSRSRSRSKQEKAEDTKAKGQKQMPRSSIGQGSPATGAKPASRIPSRPLSSTTTATNTTAAPGTPKARRTTPTTLLEPSKAVPEVAQENEVPTSRSTTPKSSLTKKKLQSLFGIPLGLSSRKSSRSRSRSRPNSPEPSTDVPPLPTAGRDDNPTPKLSKSHSPHSSRPHTPTNPSKPRPPKPISASASTGSTSSALRLPKLFSGRAATNIEPNQSHSRPSTSAGTPLKSGVPVVSGPLRRPSSVTRRILKPDSQPDSTPSVHPTKHPNGTAAPAHIPTLPNLQLAHHPNTPLKAQSIPESKRTTVPTTKAKLAPRHTPKFSSMDAGYRYRGGNMSIVDEEGRNSQELSKIATPSLKGKTRESEPSSHLRTGTKMSTTVRNTKHGSFDFERPGWATSIIQRTGSTGTNGTATSSRSRNAESSTNHDRDSGVGPGLAGVGTLQRDMSIKRAKDTEEQLKARERGRKLEQYIQKDKLPPLPTANGYHSDHVNGSTSTTGTAQTGKSSSLSKATGKKSVNGHRSGGSGVGLTRLTGTTQHPPFSFEPPVPSPTYSTGSNGTATEVPHSWAPKPEKTSRPKEELKRRDTEKKPVAKGDRPPVPVPAPSTQHRFGYKGRSLDLGLKLAWAPSTMKEEALLPSSTVFARSNSSSSATRSATSSGVTRTASSSTNGHDGGRSRKLHVQGSDSEAERSKLGKEVAELFRNVLDDRSFNTFKTYVRQFDAHEITFDGRHGIVERVERLLANNQSVTIQDKRIILEKFVRIILQHA</sequence>
<feature type="compositionally biased region" description="Polar residues" evidence="1">
    <location>
        <begin position="493"/>
        <end position="505"/>
    </location>
</feature>
<feature type="compositionally biased region" description="Low complexity" evidence="1">
    <location>
        <begin position="218"/>
        <end position="228"/>
    </location>
</feature>
<feature type="region of interest" description="Disordered" evidence="1">
    <location>
        <begin position="467"/>
        <end position="735"/>
    </location>
</feature>
<dbReference type="STRING" id="230819.A0A5C3L8Q4"/>
<feature type="compositionally biased region" description="Basic and acidic residues" evidence="1">
    <location>
        <begin position="134"/>
        <end position="144"/>
    </location>
</feature>
<dbReference type="AlphaFoldDB" id="A0A5C3L8Q4"/>
<feature type="compositionally biased region" description="Low complexity" evidence="1">
    <location>
        <begin position="526"/>
        <end position="541"/>
    </location>
</feature>
<feature type="compositionally biased region" description="Basic residues" evidence="1">
    <location>
        <begin position="284"/>
        <end position="293"/>
    </location>
</feature>
<keyword evidence="3" id="KW-1185">Reference proteome</keyword>
<accession>A0A5C3L8Q4</accession>
<feature type="compositionally biased region" description="Basic and acidic residues" evidence="1">
    <location>
        <begin position="107"/>
        <end position="119"/>
    </location>
</feature>
<evidence type="ECO:0000313" key="2">
    <source>
        <dbReference type="EMBL" id="TFK28873.1"/>
    </source>
</evidence>
<feature type="compositionally biased region" description="Polar residues" evidence="1">
    <location>
        <begin position="675"/>
        <end position="684"/>
    </location>
</feature>
<feature type="region of interest" description="Disordered" evidence="1">
    <location>
        <begin position="77"/>
        <end position="452"/>
    </location>
</feature>
<dbReference type="OrthoDB" id="3260940at2759"/>
<protein>
    <submittedName>
        <fullName evidence="2">Uncharacterized protein</fullName>
    </submittedName>
</protein>
<feature type="compositionally biased region" description="Polar residues" evidence="1">
    <location>
        <begin position="150"/>
        <end position="160"/>
    </location>
</feature>
<feature type="compositionally biased region" description="Low complexity" evidence="1">
    <location>
        <begin position="178"/>
        <end position="187"/>
    </location>
</feature>
<evidence type="ECO:0000313" key="3">
    <source>
        <dbReference type="Proteomes" id="UP000307440"/>
    </source>
</evidence>
<gene>
    <name evidence="2" type="ORF">FA15DRAFT_664962</name>
</gene>